<proteinExistence type="predicted"/>
<gene>
    <name evidence="2" type="ORF">BZ3500_MVSOF-1268-A1-R1_CHR3-3G06602</name>
</gene>
<dbReference type="Proteomes" id="UP000249723">
    <property type="component" value="Unassembled WGS sequence"/>
</dbReference>
<keyword evidence="1" id="KW-1133">Transmembrane helix</keyword>
<name>A0A2X0KVB9_9BASI</name>
<accession>A0A2X0KVB9</accession>
<protein>
    <submittedName>
        <fullName evidence="2">BZ3500_MvSof-1268-A1-R1_Chr3-3g06602 protein</fullName>
    </submittedName>
</protein>
<reference evidence="3" key="1">
    <citation type="submission" date="2016-10" db="EMBL/GenBank/DDBJ databases">
        <authorList>
            <person name="Jeantristanb JTB J.-T."/>
            <person name="Ricardo R."/>
        </authorList>
    </citation>
    <scope>NUCLEOTIDE SEQUENCE [LARGE SCALE GENOMIC DNA]</scope>
</reference>
<sequence length="241" mass="25917">MKSSSRNRALFFPLKSLHFVRGKTGRFGVGLLRSCEPTVAMWSCIIAFVIVVSIDTMVFVMLDGSTVTFAAGLLVEVVGSAGALLLTRSALKQPVHQATHNHDQNHNAELKLASPSSHDRLSRSVLVDLDGMVDLGSASAASELAESAVGIRLSSMAGHPDEGGRQVIAPHSVWHLVEGLANINQFVVCKRPGGPTASMSMSLKACSLWTKFNHETSQIAICSKSMHWIGLNWRMAICDVP</sequence>
<keyword evidence="3" id="KW-1185">Reference proteome</keyword>
<keyword evidence="1" id="KW-0472">Membrane</keyword>
<evidence type="ECO:0000256" key="1">
    <source>
        <dbReference type="SAM" id="Phobius"/>
    </source>
</evidence>
<dbReference type="AlphaFoldDB" id="A0A2X0KVB9"/>
<feature type="transmembrane region" description="Helical" evidence="1">
    <location>
        <begin position="39"/>
        <end position="61"/>
    </location>
</feature>
<dbReference type="EMBL" id="FMWP01000094">
    <property type="protein sequence ID" value="SCZ98139.1"/>
    <property type="molecule type" value="Genomic_DNA"/>
</dbReference>
<evidence type="ECO:0000313" key="2">
    <source>
        <dbReference type="EMBL" id="SCZ98139.1"/>
    </source>
</evidence>
<keyword evidence="1" id="KW-0812">Transmembrane</keyword>
<feature type="transmembrane region" description="Helical" evidence="1">
    <location>
        <begin position="67"/>
        <end position="86"/>
    </location>
</feature>
<organism evidence="2 3">
    <name type="scientific">Microbotryum saponariae</name>
    <dbReference type="NCBI Taxonomy" id="289078"/>
    <lineage>
        <taxon>Eukaryota</taxon>
        <taxon>Fungi</taxon>
        <taxon>Dikarya</taxon>
        <taxon>Basidiomycota</taxon>
        <taxon>Pucciniomycotina</taxon>
        <taxon>Microbotryomycetes</taxon>
        <taxon>Microbotryales</taxon>
        <taxon>Microbotryaceae</taxon>
        <taxon>Microbotryum</taxon>
    </lineage>
</organism>
<evidence type="ECO:0000313" key="3">
    <source>
        <dbReference type="Proteomes" id="UP000249723"/>
    </source>
</evidence>